<dbReference type="CDD" id="cd01712">
    <property type="entry name" value="PPase_ThiI"/>
    <property type="match status" value="1"/>
</dbReference>
<dbReference type="InterPro" id="IPR020536">
    <property type="entry name" value="ThiI_AANH"/>
</dbReference>
<dbReference type="InterPro" id="IPR003720">
    <property type="entry name" value="tRNA_STrfase"/>
</dbReference>
<dbReference type="EMBL" id="DVOE01000033">
    <property type="protein sequence ID" value="HIU98651.1"/>
    <property type="molecule type" value="Genomic_DNA"/>
</dbReference>
<comment type="catalytic activity">
    <reaction evidence="11 19">
        <text>[ThiS sulfur-carrier protein]-C-terminal Gly-Gly-AMP + S-sulfanyl-L-cysteinyl-[cysteine desulfurase] + AH2 = [ThiS sulfur-carrier protein]-C-terminal-Gly-aminoethanethioate + L-cysteinyl-[cysteine desulfurase] + A + AMP + 2 H(+)</text>
        <dbReference type="Rhea" id="RHEA:43340"/>
        <dbReference type="Rhea" id="RHEA-COMP:12157"/>
        <dbReference type="Rhea" id="RHEA-COMP:12158"/>
        <dbReference type="Rhea" id="RHEA-COMP:12910"/>
        <dbReference type="Rhea" id="RHEA-COMP:19908"/>
        <dbReference type="ChEBI" id="CHEBI:13193"/>
        <dbReference type="ChEBI" id="CHEBI:15378"/>
        <dbReference type="ChEBI" id="CHEBI:17499"/>
        <dbReference type="ChEBI" id="CHEBI:29950"/>
        <dbReference type="ChEBI" id="CHEBI:61963"/>
        <dbReference type="ChEBI" id="CHEBI:90618"/>
        <dbReference type="ChEBI" id="CHEBI:232372"/>
        <dbReference type="ChEBI" id="CHEBI:456215"/>
    </reaction>
</comment>
<keyword evidence="9 19" id="KW-0784">Thiamine biosynthesis</keyword>
<evidence type="ECO:0000256" key="18">
    <source>
        <dbReference type="ARBA" id="ARBA00080570"/>
    </source>
</evidence>
<dbReference type="GO" id="GO:0052837">
    <property type="term" value="P:thiazole biosynthetic process"/>
    <property type="evidence" value="ECO:0007669"/>
    <property type="project" value="TreeGrafter"/>
</dbReference>
<dbReference type="PANTHER" id="PTHR43209:SF1">
    <property type="entry name" value="TRNA SULFURTRANSFERASE"/>
    <property type="match status" value="1"/>
</dbReference>
<comment type="caution">
    <text evidence="21">The sequence shown here is derived from an EMBL/GenBank/DDBJ whole genome shotgun (WGS) entry which is preliminary data.</text>
</comment>
<keyword evidence="7 19" id="KW-0067">ATP-binding</keyword>
<dbReference type="Gene3D" id="3.40.50.620">
    <property type="entry name" value="HUPs"/>
    <property type="match status" value="1"/>
</dbReference>
<dbReference type="PROSITE" id="PS51165">
    <property type="entry name" value="THUMP"/>
    <property type="match status" value="1"/>
</dbReference>
<dbReference type="Pfam" id="PF02568">
    <property type="entry name" value="ThiI"/>
    <property type="match status" value="1"/>
</dbReference>
<dbReference type="GO" id="GO:0005829">
    <property type="term" value="C:cytosol"/>
    <property type="evidence" value="ECO:0007669"/>
    <property type="project" value="TreeGrafter"/>
</dbReference>
<evidence type="ECO:0000256" key="2">
    <source>
        <dbReference type="ARBA" id="ARBA00004948"/>
    </source>
</evidence>
<dbReference type="Gene3D" id="3.30.2130.30">
    <property type="match status" value="1"/>
</dbReference>
<dbReference type="SMART" id="SM00981">
    <property type="entry name" value="THUMP"/>
    <property type="match status" value="1"/>
</dbReference>
<feature type="binding site" evidence="19">
    <location>
        <position position="270"/>
    </location>
    <ligand>
        <name>ATP</name>
        <dbReference type="ChEBI" id="CHEBI:30616"/>
    </ligand>
</feature>
<dbReference type="AlphaFoldDB" id="A0A9D1N8T8"/>
<dbReference type="SUPFAM" id="SSF52402">
    <property type="entry name" value="Adenine nucleotide alpha hydrolases-like"/>
    <property type="match status" value="1"/>
</dbReference>
<dbReference type="GO" id="GO:0005524">
    <property type="term" value="F:ATP binding"/>
    <property type="evidence" value="ECO:0007669"/>
    <property type="project" value="UniProtKB-UniRule"/>
</dbReference>
<dbReference type="GO" id="GO:0000049">
    <property type="term" value="F:tRNA binding"/>
    <property type="evidence" value="ECO:0007669"/>
    <property type="project" value="UniProtKB-UniRule"/>
</dbReference>
<evidence type="ECO:0000256" key="12">
    <source>
        <dbReference type="ARBA" id="ARBA00058382"/>
    </source>
</evidence>
<dbReference type="InterPro" id="IPR049962">
    <property type="entry name" value="THUMP_ThiI"/>
</dbReference>
<evidence type="ECO:0000256" key="17">
    <source>
        <dbReference type="ARBA" id="ARBA00077849"/>
    </source>
</evidence>
<evidence type="ECO:0000313" key="21">
    <source>
        <dbReference type="EMBL" id="HIU98651.1"/>
    </source>
</evidence>
<reference evidence="21" key="2">
    <citation type="journal article" date="2021" name="PeerJ">
        <title>Extensive microbial diversity within the chicken gut microbiome revealed by metagenomics and culture.</title>
        <authorList>
            <person name="Gilroy R."/>
            <person name="Ravi A."/>
            <person name="Getino M."/>
            <person name="Pursley I."/>
            <person name="Horton D.L."/>
            <person name="Alikhan N.F."/>
            <person name="Baker D."/>
            <person name="Gharbi K."/>
            <person name="Hall N."/>
            <person name="Watson M."/>
            <person name="Adriaenssens E.M."/>
            <person name="Foster-Nyarko E."/>
            <person name="Jarju S."/>
            <person name="Secka A."/>
            <person name="Antonio M."/>
            <person name="Oren A."/>
            <person name="Chaudhuri R.R."/>
            <person name="La Ragione R."/>
            <person name="Hildebrand F."/>
            <person name="Pallen M.J."/>
        </authorList>
    </citation>
    <scope>NUCLEOTIDE SEQUENCE</scope>
    <source>
        <strain evidence="21">10406</strain>
    </source>
</reference>
<dbReference type="SUPFAM" id="SSF143437">
    <property type="entry name" value="THUMP domain-like"/>
    <property type="match status" value="1"/>
</dbReference>
<evidence type="ECO:0000256" key="8">
    <source>
        <dbReference type="ARBA" id="ARBA00022884"/>
    </source>
</evidence>
<dbReference type="PANTHER" id="PTHR43209">
    <property type="entry name" value="TRNA SULFURTRANSFERASE"/>
    <property type="match status" value="1"/>
</dbReference>
<dbReference type="GO" id="GO:0009229">
    <property type="term" value="P:thiamine diphosphate biosynthetic process"/>
    <property type="evidence" value="ECO:0007669"/>
    <property type="project" value="UniProtKB-UniRule"/>
</dbReference>
<feature type="domain" description="THUMP" evidence="20">
    <location>
        <begin position="59"/>
        <end position="171"/>
    </location>
</feature>
<evidence type="ECO:0000256" key="6">
    <source>
        <dbReference type="ARBA" id="ARBA00022741"/>
    </source>
</evidence>
<feature type="binding site" evidence="19">
    <location>
        <position position="292"/>
    </location>
    <ligand>
        <name>ATP</name>
        <dbReference type="ChEBI" id="CHEBI:30616"/>
    </ligand>
</feature>
<evidence type="ECO:0000256" key="15">
    <source>
        <dbReference type="ARBA" id="ARBA00071867"/>
    </source>
</evidence>
<keyword evidence="6 19" id="KW-0547">Nucleotide-binding</keyword>
<evidence type="ECO:0000313" key="22">
    <source>
        <dbReference type="Proteomes" id="UP000886857"/>
    </source>
</evidence>
<keyword evidence="4 19" id="KW-0820">tRNA-binding</keyword>
<evidence type="ECO:0000256" key="14">
    <source>
        <dbReference type="ARBA" id="ARBA00066827"/>
    </source>
</evidence>
<feature type="binding site" evidence="19">
    <location>
        <begin position="213"/>
        <end position="214"/>
    </location>
    <ligand>
        <name>ATP</name>
        <dbReference type="ChEBI" id="CHEBI:30616"/>
    </ligand>
</feature>
<organism evidence="21 22">
    <name type="scientific">Candidatus Limadaptatus stercoripullorum</name>
    <dbReference type="NCBI Taxonomy" id="2840846"/>
    <lineage>
        <taxon>Bacteria</taxon>
        <taxon>Bacillati</taxon>
        <taxon>Bacillota</taxon>
        <taxon>Clostridia</taxon>
        <taxon>Eubacteriales</taxon>
        <taxon>Candidatus Limadaptatus</taxon>
    </lineage>
</organism>
<comment type="pathway">
    <text evidence="2 19">Cofactor biosynthesis; thiamine diphosphate biosynthesis.</text>
</comment>
<accession>A0A9D1N8T8</accession>
<dbReference type="GO" id="GO:0140741">
    <property type="term" value="F:tRNA-uracil-4 sulfurtransferase activity"/>
    <property type="evidence" value="ECO:0007669"/>
    <property type="project" value="UniProtKB-EC"/>
</dbReference>
<evidence type="ECO:0000256" key="19">
    <source>
        <dbReference type="HAMAP-Rule" id="MF_00021"/>
    </source>
</evidence>
<dbReference type="GO" id="GO:0002937">
    <property type="term" value="P:tRNA 4-thiouridine biosynthesis"/>
    <property type="evidence" value="ECO:0007669"/>
    <property type="project" value="TreeGrafter"/>
</dbReference>
<proteinExistence type="inferred from homology"/>
<dbReference type="InterPro" id="IPR014729">
    <property type="entry name" value="Rossmann-like_a/b/a_fold"/>
</dbReference>
<evidence type="ECO:0000256" key="13">
    <source>
        <dbReference type="ARBA" id="ARBA00061472"/>
    </source>
</evidence>
<dbReference type="InterPro" id="IPR049961">
    <property type="entry name" value="ThiI_N"/>
</dbReference>
<gene>
    <name evidence="19 21" type="primary">thiI</name>
    <name evidence="21" type="ORF">IAC73_02265</name>
</gene>
<sequence>MSRVIVIRYGEIFLKGKNRDYFESLLIKNIKAALSGINYRFTRTQGRYYAEDFAPEDESEMVERLKKVFGIHSLSVARKVAVMAESDFPEIREALSECADEVPAAAGKTSFRITVKRADKRVPGTSAGIAAALGSTVLEKGRFKVDLTDYEVNFRVDIRENGFALVYSSDIPGAGGLPVGCSGRGMLLLSGGIDSPAAAYLMAKRGMKLFAVHFASPPYTSDKARDKVIDLRDKLAAYTGHMKLLVVPFTDVQLAIHEHCPANFMITIMRRFMMRIACRLSEKYECGALITGESLGQVASQTVESMTCTGATATLPIFRPLVGLDKDEITAIAKHAGTFDISIRPYEDCCTVFLPKAPVIHPTLKAVERAEQGMDIEGLVSAAVEGTEIF</sequence>
<dbReference type="Pfam" id="PF02926">
    <property type="entry name" value="THUMP"/>
    <property type="match status" value="1"/>
</dbReference>
<comment type="subcellular location">
    <subcellularLocation>
        <location evidence="1 19">Cytoplasm</location>
    </subcellularLocation>
</comment>
<comment type="function">
    <text evidence="12 19">Catalyzes the ATP-dependent transfer of a sulfur to tRNA to produce 4-thiouridine in position 8 of tRNAs, which functions as a near-UV photosensor. Also catalyzes the transfer of sulfur to the sulfur carrier protein ThiS, forming ThiS-thiocarboxylate. This is a step in the synthesis of thiazole, in the thiamine biosynthesis pathway. The sulfur is donated as persulfide by IscS.</text>
</comment>
<dbReference type="EC" id="2.8.1.4" evidence="14 19"/>
<evidence type="ECO:0000256" key="1">
    <source>
        <dbReference type="ARBA" id="ARBA00004496"/>
    </source>
</evidence>
<reference evidence="21" key="1">
    <citation type="submission" date="2020-10" db="EMBL/GenBank/DDBJ databases">
        <authorList>
            <person name="Gilroy R."/>
        </authorList>
    </citation>
    <scope>NUCLEOTIDE SEQUENCE</scope>
    <source>
        <strain evidence="21">10406</strain>
    </source>
</reference>
<keyword evidence="8 19" id="KW-0694">RNA-binding</keyword>
<name>A0A9D1N8T8_9FIRM</name>
<keyword evidence="3 19" id="KW-0963">Cytoplasm</keyword>
<dbReference type="InterPro" id="IPR004114">
    <property type="entry name" value="THUMP_dom"/>
</dbReference>
<evidence type="ECO:0000256" key="7">
    <source>
        <dbReference type="ARBA" id="ARBA00022840"/>
    </source>
</evidence>
<evidence type="ECO:0000256" key="11">
    <source>
        <dbReference type="ARBA" id="ARBA00052330"/>
    </source>
</evidence>
<keyword evidence="5 19" id="KW-0808">Transferase</keyword>
<dbReference type="InterPro" id="IPR050102">
    <property type="entry name" value="tRNA_sulfurtransferase_ThiI"/>
</dbReference>
<dbReference type="GO" id="GO:0004810">
    <property type="term" value="F:CCA tRNA nucleotidyltransferase activity"/>
    <property type="evidence" value="ECO:0007669"/>
    <property type="project" value="InterPro"/>
</dbReference>
<dbReference type="InterPro" id="IPR054173">
    <property type="entry name" value="ThiI_fer"/>
</dbReference>
<evidence type="ECO:0000259" key="20">
    <source>
        <dbReference type="PROSITE" id="PS51165"/>
    </source>
</evidence>
<evidence type="ECO:0000256" key="16">
    <source>
        <dbReference type="ARBA" id="ARBA00075337"/>
    </source>
</evidence>
<feature type="binding site" evidence="19">
    <location>
        <begin position="188"/>
        <end position="189"/>
    </location>
    <ligand>
        <name>ATP</name>
        <dbReference type="ChEBI" id="CHEBI:30616"/>
    </ligand>
</feature>
<protein>
    <recommendedName>
        <fullName evidence="15 19">Probable tRNA sulfurtransferase</fullName>
        <ecNumber evidence="14 19">2.8.1.4</ecNumber>
    </recommendedName>
    <alternativeName>
        <fullName evidence="16 19">Sulfur carrier protein ThiS sulfurtransferase</fullName>
    </alternativeName>
    <alternativeName>
        <fullName evidence="17 19">Thiamine biosynthesis protein ThiI</fullName>
    </alternativeName>
    <alternativeName>
        <fullName evidence="18 19">tRNA 4-thiouridine synthase</fullName>
    </alternativeName>
</protein>
<dbReference type="GO" id="GO:0009228">
    <property type="term" value="P:thiamine biosynthetic process"/>
    <property type="evidence" value="ECO:0007669"/>
    <property type="project" value="UniProtKB-KW"/>
</dbReference>
<dbReference type="CDD" id="cd11716">
    <property type="entry name" value="THUMP_ThiI"/>
    <property type="match status" value="1"/>
</dbReference>
<feature type="binding site" evidence="19">
    <location>
        <position position="301"/>
    </location>
    <ligand>
        <name>ATP</name>
        <dbReference type="ChEBI" id="CHEBI:30616"/>
    </ligand>
</feature>
<dbReference type="HAMAP" id="MF_00021">
    <property type="entry name" value="ThiI"/>
    <property type="match status" value="1"/>
</dbReference>
<evidence type="ECO:0000256" key="4">
    <source>
        <dbReference type="ARBA" id="ARBA00022555"/>
    </source>
</evidence>
<evidence type="ECO:0000256" key="9">
    <source>
        <dbReference type="ARBA" id="ARBA00022977"/>
    </source>
</evidence>
<comment type="catalytic activity">
    <reaction evidence="10 19">
        <text>[ThiI sulfur-carrier protein]-S-sulfanyl-L-cysteine + a uridine in tRNA + 2 reduced [2Fe-2S]-[ferredoxin] + ATP + H(+) = [ThiI sulfur-carrier protein]-L-cysteine + a 4-thiouridine in tRNA + 2 oxidized [2Fe-2S]-[ferredoxin] + AMP + diphosphate</text>
        <dbReference type="Rhea" id="RHEA:24176"/>
        <dbReference type="Rhea" id="RHEA-COMP:10000"/>
        <dbReference type="Rhea" id="RHEA-COMP:10001"/>
        <dbReference type="Rhea" id="RHEA-COMP:13337"/>
        <dbReference type="Rhea" id="RHEA-COMP:13338"/>
        <dbReference type="Rhea" id="RHEA-COMP:13339"/>
        <dbReference type="Rhea" id="RHEA-COMP:13340"/>
        <dbReference type="ChEBI" id="CHEBI:15378"/>
        <dbReference type="ChEBI" id="CHEBI:29950"/>
        <dbReference type="ChEBI" id="CHEBI:30616"/>
        <dbReference type="ChEBI" id="CHEBI:33019"/>
        <dbReference type="ChEBI" id="CHEBI:33737"/>
        <dbReference type="ChEBI" id="CHEBI:33738"/>
        <dbReference type="ChEBI" id="CHEBI:61963"/>
        <dbReference type="ChEBI" id="CHEBI:65315"/>
        <dbReference type="ChEBI" id="CHEBI:136798"/>
        <dbReference type="ChEBI" id="CHEBI:456215"/>
        <dbReference type="EC" id="2.8.1.4"/>
    </reaction>
</comment>
<dbReference type="Pfam" id="PF22025">
    <property type="entry name" value="ThiI_fer"/>
    <property type="match status" value="1"/>
</dbReference>
<dbReference type="FunFam" id="3.40.50.620:FF:000053">
    <property type="entry name" value="Probable tRNA sulfurtransferase"/>
    <property type="match status" value="1"/>
</dbReference>
<evidence type="ECO:0000256" key="10">
    <source>
        <dbReference type="ARBA" id="ARBA00050570"/>
    </source>
</evidence>
<evidence type="ECO:0000256" key="5">
    <source>
        <dbReference type="ARBA" id="ARBA00022679"/>
    </source>
</evidence>
<comment type="similarity">
    <text evidence="13 19">Belongs to the ThiI family.</text>
</comment>
<dbReference type="Proteomes" id="UP000886857">
    <property type="component" value="Unassembled WGS sequence"/>
</dbReference>
<evidence type="ECO:0000256" key="3">
    <source>
        <dbReference type="ARBA" id="ARBA00022490"/>
    </source>
</evidence>
<dbReference type="NCBIfam" id="TIGR00342">
    <property type="entry name" value="tRNA uracil 4-sulfurtransferase ThiI"/>
    <property type="match status" value="1"/>
</dbReference>